<accession>A0A6P2GBR3</accession>
<proteinExistence type="predicted"/>
<dbReference type="Proteomes" id="UP000755577">
    <property type="component" value="Unassembled WGS sequence"/>
</dbReference>
<keyword evidence="4" id="KW-1185">Reference proteome</keyword>
<sequence length="68" mass="7714">MSCPECLKFPVPTSNYAEVAVNETMQSELHRCRTCGQLIKTIALDHGVYYLSPEDAREQFPGFDPSKY</sequence>
<evidence type="ECO:0000313" key="1">
    <source>
        <dbReference type="EMBL" id="MBM2767763.1"/>
    </source>
</evidence>
<dbReference type="GeneID" id="56501903"/>
<gene>
    <name evidence="2" type="ORF">BAN20980_03853</name>
    <name evidence="1" type="ORF">JQK92_15135</name>
</gene>
<reference evidence="2 3" key="1">
    <citation type="submission" date="2019-09" db="EMBL/GenBank/DDBJ databases">
        <authorList>
            <person name="Depoorter E."/>
        </authorList>
    </citation>
    <scope>NUCLEOTIDE SEQUENCE [LARGE SCALE GENOMIC DNA]</scope>
    <source>
        <strain evidence="2">LMG 20980</strain>
    </source>
</reference>
<organism evidence="2 3">
    <name type="scientific">Burkholderia anthina</name>
    <dbReference type="NCBI Taxonomy" id="179879"/>
    <lineage>
        <taxon>Bacteria</taxon>
        <taxon>Pseudomonadati</taxon>
        <taxon>Pseudomonadota</taxon>
        <taxon>Betaproteobacteria</taxon>
        <taxon>Burkholderiales</taxon>
        <taxon>Burkholderiaceae</taxon>
        <taxon>Burkholderia</taxon>
        <taxon>Burkholderia cepacia complex</taxon>
    </lineage>
</organism>
<dbReference type="EMBL" id="JAFCIQ010000009">
    <property type="protein sequence ID" value="MBM2767763.1"/>
    <property type="molecule type" value="Genomic_DNA"/>
</dbReference>
<evidence type="ECO:0000313" key="4">
    <source>
        <dbReference type="Proteomes" id="UP000755577"/>
    </source>
</evidence>
<evidence type="ECO:0000313" key="3">
    <source>
        <dbReference type="Proteomes" id="UP000494201"/>
    </source>
</evidence>
<protein>
    <submittedName>
        <fullName evidence="2">Uncharacterized protein</fullName>
    </submittedName>
</protein>
<dbReference type="RefSeq" id="WP_174927068.1">
    <property type="nucleotide sequence ID" value="NZ_CABVLY010000015.1"/>
</dbReference>
<name>A0A6P2GBR3_9BURK</name>
<dbReference type="AlphaFoldDB" id="A0A6P2GBR3"/>
<reference evidence="1 4" key="2">
    <citation type="submission" date="2021-02" db="EMBL/GenBank/DDBJ databases">
        <title>Draft genome of the type strains Burkholderia anthina DSM16086.</title>
        <authorList>
            <person name="Hertel R."/>
            <person name="Meissner J."/>
            <person name="Poehlein A."/>
            <person name="Daniel R."/>
            <person name="Commichau F.M."/>
        </authorList>
    </citation>
    <scope>NUCLEOTIDE SEQUENCE [LARGE SCALE GENOMIC DNA]</scope>
    <source>
        <strain evidence="1 4">DSM 16086</strain>
    </source>
</reference>
<evidence type="ECO:0000313" key="2">
    <source>
        <dbReference type="EMBL" id="VVU51133.1"/>
    </source>
</evidence>
<dbReference type="EMBL" id="CABVLY010000015">
    <property type="protein sequence ID" value="VVU51133.1"/>
    <property type="molecule type" value="Genomic_DNA"/>
</dbReference>
<dbReference type="Proteomes" id="UP000494201">
    <property type="component" value="Unassembled WGS sequence"/>
</dbReference>